<gene>
    <name evidence="2" type="ORF">UX31_C0001G0006</name>
</gene>
<dbReference type="AlphaFoldDB" id="A0A0G1QXD4"/>
<evidence type="ECO:0000313" key="2">
    <source>
        <dbReference type="EMBL" id="KKU22488.1"/>
    </source>
</evidence>
<reference evidence="2 3" key="1">
    <citation type="journal article" date="2015" name="Nature">
        <title>rRNA introns, odd ribosomes, and small enigmatic genomes across a large radiation of phyla.</title>
        <authorList>
            <person name="Brown C.T."/>
            <person name="Hug L.A."/>
            <person name="Thomas B.C."/>
            <person name="Sharon I."/>
            <person name="Castelle C.J."/>
            <person name="Singh A."/>
            <person name="Wilkins M.J."/>
            <person name="Williams K.H."/>
            <person name="Banfield J.F."/>
        </authorList>
    </citation>
    <scope>NUCLEOTIDE SEQUENCE [LARGE SCALE GENOMIC DNA]</scope>
</reference>
<dbReference type="EMBL" id="LCLS01000001">
    <property type="protein sequence ID" value="KKU22488.1"/>
    <property type="molecule type" value="Genomic_DNA"/>
</dbReference>
<dbReference type="InterPro" id="IPR036390">
    <property type="entry name" value="WH_DNA-bd_sf"/>
</dbReference>
<comment type="caution">
    <text evidence="2">The sequence shown here is derived from an EMBL/GenBank/DDBJ whole genome shotgun (WGS) entry which is preliminary data.</text>
</comment>
<evidence type="ECO:0000313" key="3">
    <source>
        <dbReference type="Proteomes" id="UP000034107"/>
    </source>
</evidence>
<accession>A0A0G1QXD4</accession>
<dbReference type="Gene3D" id="1.10.10.10">
    <property type="entry name" value="Winged helix-like DNA-binding domain superfamily/Winged helix DNA-binding domain"/>
    <property type="match status" value="1"/>
</dbReference>
<sequence length="195" mass="22333">MASDKHSEFIIIITKLFGVREIISDPFFAVRIQENITSLLKSYINYCLCGRGQKSKPRDLMNSLKLLSDLLEEMRYLKISPAIPLASSQELILRYLRGLMIAGPEEKANDSPPLKTHSDPAPQTQTLPSRKIIAGTNKERIFNFVRQAPERRPKEIIDQFSVLSERTVKRNLKELIREGLITKKQENRAVYYSAS</sequence>
<organism evidence="2 3">
    <name type="scientific">Candidatus Nomurabacteria bacterium GW2011_GWA1_46_11</name>
    <dbReference type="NCBI Taxonomy" id="1618732"/>
    <lineage>
        <taxon>Bacteria</taxon>
        <taxon>Candidatus Nomuraibacteriota</taxon>
    </lineage>
</organism>
<feature type="region of interest" description="Disordered" evidence="1">
    <location>
        <begin position="106"/>
        <end position="127"/>
    </location>
</feature>
<dbReference type="InterPro" id="IPR036388">
    <property type="entry name" value="WH-like_DNA-bd_sf"/>
</dbReference>
<evidence type="ECO:0000256" key="1">
    <source>
        <dbReference type="SAM" id="MobiDB-lite"/>
    </source>
</evidence>
<proteinExistence type="predicted"/>
<name>A0A0G1QXD4_9BACT</name>
<protein>
    <submittedName>
        <fullName evidence="2">Uncharacterized protein</fullName>
    </submittedName>
</protein>
<dbReference type="SUPFAM" id="SSF46785">
    <property type="entry name" value="Winged helix' DNA-binding domain"/>
    <property type="match status" value="1"/>
</dbReference>
<dbReference type="Proteomes" id="UP000034107">
    <property type="component" value="Unassembled WGS sequence"/>
</dbReference>